<accession>A0A841H037</accession>
<reference evidence="2 3" key="1">
    <citation type="submission" date="2020-08" db="EMBL/GenBank/DDBJ databases">
        <title>Genomic Encyclopedia of Type Strains, Phase IV (KMG-IV): sequencing the most valuable type-strain genomes for metagenomic binning, comparative biology and taxonomic classification.</title>
        <authorList>
            <person name="Goeker M."/>
        </authorList>
    </citation>
    <scope>NUCLEOTIDE SEQUENCE [LARGE SCALE GENOMIC DNA]</scope>
    <source>
        <strain evidence="2 3">DSM 29007</strain>
    </source>
</reference>
<evidence type="ECO:0000313" key="3">
    <source>
        <dbReference type="Proteomes" id="UP000582837"/>
    </source>
</evidence>
<dbReference type="AlphaFoldDB" id="A0A841H037"/>
<keyword evidence="3" id="KW-1185">Reference proteome</keyword>
<feature type="signal peptide" evidence="1">
    <location>
        <begin position="1"/>
        <end position="23"/>
    </location>
</feature>
<dbReference type="Proteomes" id="UP000582837">
    <property type="component" value="Unassembled WGS sequence"/>
</dbReference>
<name>A0A841H037_9BACT</name>
<comment type="caution">
    <text evidence="2">The sequence shown here is derived from an EMBL/GenBank/DDBJ whole genome shotgun (WGS) entry which is preliminary data.</text>
</comment>
<organism evidence="2 3">
    <name type="scientific">Longimicrobium terrae</name>
    <dbReference type="NCBI Taxonomy" id="1639882"/>
    <lineage>
        <taxon>Bacteria</taxon>
        <taxon>Pseudomonadati</taxon>
        <taxon>Gemmatimonadota</taxon>
        <taxon>Longimicrobiia</taxon>
        <taxon>Longimicrobiales</taxon>
        <taxon>Longimicrobiaceae</taxon>
        <taxon>Longimicrobium</taxon>
    </lineage>
</organism>
<evidence type="ECO:0000313" key="2">
    <source>
        <dbReference type="EMBL" id="MBB6071367.1"/>
    </source>
</evidence>
<dbReference type="RefSeq" id="WP_170036802.1">
    <property type="nucleotide sequence ID" value="NZ_JABDTL010000002.1"/>
</dbReference>
<protein>
    <recommendedName>
        <fullName evidence="4">DUF4440 domain-containing protein</fullName>
    </recommendedName>
</protein>
<dbReference type="EMBL" id="JACHIA010000008">
    <property type="protein sequence ID" value="MBB6071367.1"/>
    <property type="molecule type" value="Genomic_DNA"/>
</dbReference>
<gene>
    <name evidence="2" type="ORF">HNQ61_002991</name>
</gene>
<feature type="chain" id="PRO_5032578890" description="DUF4440 domain-containing protein" evidence="1">
    <location>
        <begin position="24"/>
        <end position="186"/>
    </location>
</feature>
<proteinExistence type="predicted"/>
<keyword evidence="1" id="KW-0732">Signal</keyword>
<evidence type="ECO:0000256" key="1">
    <source>
        <dbReference type="SAM" id="SignalP"/>
    </source>
</evidence>
<sequence length="186" mass="19653">MSRRIVGAMVVAALCVLPARASAQETPERVMERYFATFQTGDFAGNAAMMDPAALEELKAAMVGLANLAGPESAEQMEEMFSVHSPDELKALSAPALYERMLASVLRGEMRELLSGATIRVMGHVMEGDTAHVVYRMNMTARGTSINQVQVAPLVQVGGAWKVLLTGSFASMIGAVPAPGAAPGQD</sequence>
<evidence type="ECO:0008006" key="4">
    <source>
        <dbReference type="Google" id="ProtNLM"/>
    </source>
</evidence>